<keyword evidence="9" id="KW-1185">Reference proteome</keyword>
<dbReference type="InterPro" id="IPR058240">
    <property type="entry name" value="rSAM_sf"/>
</dbReference>
<evidence type="ECO:0000256" key="3">
    <source>
        <dbReference type="ARBA" id="ARBA00022723"/>
    </source>
</evidence>
<evidence type="ECO:0000313" key="9">
    <source>
        <dbReference type="Proteomes" id="UP000014975"/>
    </source>
</evidence>
<dbReference type="InterPro" id="IPR007197">
    <property type="entry name" value="rSAM"/>
</dbReference>
<dbReference type="InterPro" id="IPR023885">
    <property type="entry name" value="4Fe4S-binding_SPASM_dom"/>
</dbReference>
<name>S7TDF4_9BACT</name>
<dbReference type="AlphaFoldDB" id="S7TDF4"/>
<evidence type="ECO:0000256" key="2">
    <source>
        <dbReference type="ARBA" id="ARBA00022691"/>
    </source>
</evidence>
<evidence type="ECO:0000259" key="7">
    <source>
        <dbReference type="Pfam" id="PF13186"/>
    </source>
</evidence>
<organism evidence="8 9">
    <name type="scientific">Alkalidesulfovibrio alkalitolerans DSM 16529</name>
    <dbReference type="NCBI Taxonomy" id="1121439"/>
    <lineage>
        <taxon>Bacteria</taxon>
        <taxon>Pseudomonadati</taxon>
        <taxon>Thermodesulfobacteriota</taxon>
        <taxon>Desulfovibrionia</taxon>
        <taxon>Desulfovibrionales</taxon>
        <taxon>Desulfovibrionaceae</taxon>
        <taxon>Alkalidesulfovibrio</taxon>
    </lineage>
</organism>
<comment type="caution">
    <text evidence="8">The sequence shown here is derived from an EMBL/GenBank/DDBJ whole genome shotgun (WGS) entry which is preliminary data.</text>
</comment>
<protein>
    <submittedName>
        <fullName evidence="8">Peptide modification radical SAM enzyme</fullName>
    </submittedName>
</protein>
<dbReference type="Pfam" id="PF04055">
    <property type="entry name" value="Radical_SAM"/>
    <property type="match status" value="1"/>
</dbReference>
<keyword evidence="3" id="KW-0479">Metal-binding</keyword>
<dbReference type="GO" id="GO:0046872">
    <property type="term" value="F:metal ion binding"/>
    <property type="evidence" value="ECO:0007669"/>
    <property type="project" value="UniProtKB-KW"/>
</dbReference>
<feature type="domain" description="Radical SAM core" evidence="6">
    <location>
        <begin position="160"/>
        <end position="312"/>
    </location>
</feature>
<evidence type="ECO:0000259" key="6">
    <source>
        <dbReference type="Pfam" id="PF04055"/>
    </source>
</evidence>
<evidence type="ECO:0000256" key="4">
    <source>
        <dbReference type="ARBA" id="ARBA00023004"/>
    </source>
</evidence>
<keyword evidence="2" id="KW-0949">S-adenosyl-L-methionine</keyword>
<dbReference type="NCBIfam" id="TIGR04082">
    <property type="entry name" value="rSAM_for_selen"/>
    <property type="match status" value="1"/>
</dbReference>
<dbReference type="NCBIfam" id="TIGR04085">
    <property type="entry name" value="rSAM_more_4Fe4S"/>
    <property type="match status" value="1"/>
</dbReference>
<dbReference type="SFLD" id="SFLDG01067">
    <property type="entry name" value="SPASM/twitch_domain_containing"/>
    <property type="match status" value="1"/>
</dbReference>
<dbReference type="PANTHER" id="PTHR11228:SF7">
    <property type="entry name" value="PQQA PEPTIDE CYCLASE"/>
    <property type="match status" value="1"/>
</dbReference>
<proteinExistence type="predicted"/>
<accession>S7TDF4</accession>
<dbReference type="SFLD" id="SFLDS00029">
    <property type="entry name" value="Radical_SAM"/>
    <property type="match status" value="1"/>
</dbReference>
<dbReference type="Proteomes" id="UP000014975">
    <property type="component" value="Unassembled WGS sequence"/>
</dbReference>
<dbReference type="RefSeq" id="WP_020886537.1">
    <property type="nucleotide sequence ID" value="NZ_ATHI01000007.1"/>
</dbReference>
<dbReference type="InterPro" id="IPR013785">
    <property type="entry name" value="Aldolase_TIM"/>
</dbReference>
<dbReference type="STRING" id="1121439.dsat_2652"/>
<dbReference type="Gene3D" id="3.20.20.70">
    <property type="entry name" value="Aldolase class I"/>
    <property type="match status" value="1"/>
</dbReference>
<dbReference type="CDD" id="cd01335">
    <property type="entry name" value="Radical_SAM"/>
    <property type="match status" value="1"/>
</dbReference>
<feature type="domain" description="4Fe4S-binding SPASM" evidence="7">
    <location>
        <begin position="387"/>
        <end position="442"/>
    </location>
</feature>
<evidence type="ECO:0000313" key="8">
    <source>
        <dbReference type="EMBL" id="EPR34610.1"/>
    </source>
</evidence>
<dbReference type="PATRIC" id="fig|1121439.3.peg.1054"/>
<sequence>MTVIQALNALRDALARTAAQGADMPADPETPLLNPSLSLHEAAFTGLSARLEHSRSPEPEPGRELLLVWFDPGQGRSLAKAATDADLLALKIVAEGTGMRQAARAAGVNPAVVRLALRQAAQAGLIRLPASRLVRENGFCDHPVPEDLARAQAFTLQWHITQACDLHCRHCYDRSPRAAVKLKRGLRVLDQMADFCEQRHVPGQVSFSGGNPFLHPHFEDLYAAALERGLSPAILGNPVSRERLRAVCDMARPVFYQVSLEGLQEHNDYIRGPGHFRRTLEFLDLLKEEGVSSMVMLTLTRANQEQVLPLAETLRLRTDLFTFNRLSLFGEGAALACADTASYGGFLDACVAAAQDNPVLAFKDGLLNLALERRGERLFAGCAGHGCGAAFSFLAVLPDGEVHACRKLPSALGSLAEHSLAEIYDSPAAREFRRGASACRSCVHKPRCGGCLAVTAGLGLNPLQDRDPYCFRQNQGLSS</sequence>
<dbReference type="SUPFAM" id="SSF102114">
    <property type="entry name" value="Radical SAM enzymes"/>
    <property type="match status" value="1"/>
</dbReference>
<dbReference type="GO" id="GO:0003824">
    <property type="term" value="F:catalytic activity"/>
    <property type="evidence" value="ECO:0007669"/>
    <property type="project" value="InterPro"/>
</dbReference>
<dbReference type="InterPro" id="IPR050377">
    <property type="entry name" value="Radical_SAM_PqqE_MftC-like"/>
</dbReference>
<evidence type="ECO:0000256" key="5">
    <source>
        <dbReference type="ARBA" id="ARBA00023014"/>
    </source>
</evidence>
<comment type="cofactor">
    <cofactor evidence="1">
        <name>[4Fe-4S] cluster</name>
        <dbReference type="ChEBI" id="CHEBI:49883"/>
    </cofactor>
</comment>
<keyword evidence="4" id="KW-0408">Iron</keyword>
<dbReference type="InterPro" id="IPR023807">
    <property type="entry name" value="Peptide_mod_rSAM"/>
</dbReference>
<dbReference type="EMBL" id="ATHI01000007">
    <property type="protein sequence ID" value="EPR34610.1"/>
    <property type="molecule type" value="Genomic_DNA"/>
</dbReference>
<dbReference type="GO" id="GO:0051536">
    <property type="term" value="F:iron-sulfur cluster binding"/>
    <property type="evidence" value="ECO:0007669"/>
    <property type="project" value="UniProtKB-KW"/>
</dbReference>
<keyword evidence="5" id="KW-0411">Iron-sulfur</keyword>
<dbReference type="eggNOG" id="COG0535">
    <property type="taxonomic scope" value="Bacteria"/>
</dbReference>
<evidence type="ECO:0000256" key="1">
    <source>
        <dbReference type="ARBA" id="ARBA00001966"/>
    </source>
</evidence>
<reference evidence="8 9" key="1">
    <citation type="journal article" date="2013" name="Genome Announc.">
        <title>Draft genome sequences for three mercury-methylating, sulfate-reducing bacteria.</title>
        <authorList>
            <person name="Brown S.D."/>
            <person name="Hurt R.A.Jr."/>
            <person name="Gilmour C.C."/>
            <person name="Elias D.A."/>
        </authorList>
    </citation>
    <scope>NUCLEOTIDE SEQUENCE [LARGE SCALE GENOMIC DNA]</scope>
    <source>
        <strain evidence="8 9">DSM 16529</strain>
    </source>
</reference>
<dbReference type="OrthoDB" id="9772409at2"/>
<dbReference type="PANTHER" id="PTHR11228">
    <property type="entry name" value="RADICAL SAM DOMAIN PROTEIN"/>
    <property type="match status" value="1"/>
</dbReference>
<dbReference type="Pfam" id="PF13186">
    <property type="entry name" value="SPASM"/>
    <property type="match status" value="1"/>
</dbReference>
<gene>
    <name evidence="8" type="ORF">dsat_2652</name>
</gene>